<proteinExistence type="predicted"/>
<dbReference type="AlphaFoldDB" id="A0A0C3NVN0"/>
<reference evidence="3" key="2">
    <citation type="submission" date="2015-01" db="EMBL/GenBank/DDBJ databases">
        <title>Evolutionary Origins and Diversification of the Mycorrhizal Mutualists.</title>
        <authorList>
            <consortium name="DOE Joint Genome Institute"/>
            <consortium name="Mycorrhizal Genomics Consortium"/>
            <person name="Kohler A."/>
            <person name="Kuo A."/>
            <person name="Nagy L.G."/>
            <person name="Floudas D."/>
            <person name="Copeland A."/>
            <person name="Barry K.W."/>
            <person name="Cichocki N."/>
            <person name="Veneault-Fourrey C."/>
            <person name="LaButti K."/>
            <person name="Lindquist E.A."/>
            <person name="Lipzen A."/>
            <person name="Lundell T."/>
            <person name="Morin E."/>
            <person name="Murat C."/>
            <person name="Riley R."/>
            <person name="Ohm R."/>
            <person name="Sun H."/>
            <person name="Tunlid A."/>
            <person name="Henrissat B."/>
            <person name="Grigoriev I.V."/>
            <person name="Hibbett D.S."/>
            <person name="Martin F."/>
        </authorList>
    </citation>
    <scope>NUCLEOTIDE SEQUENCE [LARGE SCALE GENOMIC DNA]</scope>
    <source>
        <strain evidence="3">Marx 270</strain>
    </source>
</reference>
<name>A0A0C3NVN0_PISTI</name>
<dbReference type="EMBL" id="KN832005">
    <property type="protein sequence ID" value="KIN99460.1"/>
    <property type="molecule type" value="Genomic_DNA"/>
</dbReference>
<dbReference type="HOGENOM" id="CLU_831876_0_0_1"/>
<evidence type="ECO:0000256" key="1">
    <source>
        <dbReference type="SAM" id="MobiDB-lite"/>
    </source>
</evidence>
<gene>
    <name evidence="2" type="ORF">M404DRAFT_30506</name>
</gene>
<reference evidence="2 3" key="1">
    <citation type="submission" date="2014-04" db="EMBL/GenBank/DDBJ databases">
        <authorList>
            <consortium name="DOE Joint Genome Institute"/>
            <person name="Kuo A."/>
            <person name="Kohler A."/>
            <person name="Costa M.D."/>
            <person name="Nagy L.G."/>
            <person name="Floudas D."/>
            <person name="Copeland A."/>
            <person name="Barry K.W."/>
            <person name="Cichocki N."/>
            <person name="Veneault-Fourrey C."/>
            <person name="LaButti K."/>
            <person name="Lindquist E.A."/>
            <person name="Lipzen A."/>
            <person name="Lundell T."/>
            <person name="Morin E."/>
            <person name="Murat C."/>
            <person name="Sun H."/>
            <person name="Tunlid A."/>
            <person name="Henrissat B."/>
            <person name="Grigoriev I.V."/>
            <person name="Hibbett D.S."/>
            <person name="Martin F."/>
            <person name="Nordberg H.P."/>
            <person name="Cantor M.N."/>
            <person name="Hua S.X."/>
        </authorList>
    </citation>
    <scope>NUCLEOTIDE SEQUENCE [LARGE SCALE GENOMIC DNA]</scope>
    <source>
        <strain evidence="2 3">Marx 270</strain>
    </source>
</reference>
<organism evidence="2 3">
    <name type="scientific">Pisolithus tinctorius Marx 270</name>
    <dbReference type="NCBI Taxonomy" id="870435"/>
    <lineage>
        <taxon>Eukaryota</taxon>
        <taxon>Fungi</taxon>
        <taxon>Dikarya</taxon>
        <taxon>Basidiomycota</taxon>
        <taxon>Agaricomycotina</taxon>
        <taxon>Agaricomycetes</taxon>
        <taxon>Agaricomycetidae</taxon>
        <taxon>Boletales</taxon>
        <taxon>Sclerodermatineae</taxon>
        <taxon>Pisolithaceae</taxon>
        <taxon>Pisolithus</taxon>
    </lineage>
</organism>
<feature type="region of interest" description="Disordered" evidence="1">
    <location>
        <begin position="311"/>
        <end position="334"/>
    </location>
</feature>
<dbReference type="Proteomes" id="UP000054217">
    <property type="component" value="Unassembled WGS sequence"/>
</dbReference>
<dbReference type="OrthoDB" id="10545195at2759"/>
<protein>
    <recommendedName>
        <fullName evidence="4">DNAJ-containing protein X-domain domain-containing protein</fullName>
    </recommendedName>
</protein>
<keyword evidence="3" id="KW-1185">Reference proteome</keyword>
<evidence type="ECO:0000313" key="2">
    <source>
        <dbReference type="EMBL" id="KIN99460.1"/>
    </source>
</evidence>
<accession>A0A0C3NVN0</accession>
<evidence type="ECO:0008006" key="4">
    <source>
        <dbReference type="Google" id="ProtNLM"/>
    </source>
</evidence>
<dbReference type="InParanoid" id="A0A0C3NVN0"/>
<evidence type="ECO:0000313" key="3">
    <source>
        <dbReference type="Proteomes" id="UP000054217"/>
    </source>
</evidence>
<sequence>MLTTIQRRLKEPLELDRSTQEKGPAVHFFTDKFGGEHLADLVGNTSSLIDLVSLVAPEKTEKSTYNDNAPSIEGMIGRTRPYSVLRYPLITLLGRRRGFPSQRGMQLRTTNPHLPLTRADVDGVQDSPIQTVKRTLIEKLQNSTYPPLVLLIGTIYVKSKGTLGPGDSGRDDTKPGKDFAVVYSNALIYRLQELVRRVRELQNHLKAAEGDDSAQRALEEDIAGTILLLCWQGIRFEVDQVVVSIVNDKFVEELVRQKRVEHSRNMGEMFVQNATDYAPEHDSSPLKRIFADAKAGVSKYDLLLAAREKRSELPSQAGPSVRDASFQPSSPLLS</sequence>